<comment type="caution">
    <text evidence="1">The sequence shown here is derived from an EMBL/GenBank/DDBJ whole genome shotgun (WGS) entry which is preliminary data.</text>
</comment>
<name>A0ABR3VHC6_HUMIN</name>
<proteinExistence type="predicted"/>
<keyword evidence="2" id="KW-1185">Reference proteome</keyword>
<evidence type="ECO:0000313" key="1">
    <source>
        <dbReference type="EMBL" id="KAL1840917.1"/>
    </source>
</evidence>
<accession>A0ABR3VHC6</accession>
<gene>
    <name evidence="1" type="ORF">VTJ49DRAFT_7615</name>
</gene>
<protein>
    <submittedName>
        <fullName evidence="1">Uncharacterized protein</fullName>
    </submittedName>
</protein>
<evidence type="ECO:0000313" key="2">
    <source>
        <dbReference type="Proteomes" id="UP001583172"/>
    </source>
</evidence>
<dbReference type="EMBL" id="JAZGSY010000094">
    <property type="protein sequence ID" value="KAL1840917.1"/>
    <property type="molecule type" value="Genomic_DNA"/>
</dbReference>
<organism evidence="1 2">
    <name type="scientific">Humicola insolens</name>
    <name type="common">Soft-rot fungus</name>
    <dbReference type="NCBI Taxonomy" id="85995"/>
    <lineage>
        <taxon>Eukaryota</taxon>
        <taxon>Fungi</taxon>
        <taxon>Dikarya</taxon>
        <taxon>Ascomycota</taxon>
        <taxon>Pezizomycotina</taxon>
        <taxon>Sordariomycetes</taxon>
        <taxon>Sordariomycetidae</taxon>
        <taxon>Sordariales</taxon>
        <taxon>Chaetomiaceae</taxon>
        <taxon>Mycothermus</taxon>
    </lineage>
</organism>
<sequence length="160" mass="18055">MTCPSHLPCRTSYLCVLHCSSISCPGLDPRQQDNNLIIHYPHITPSLIAFPRPLTLTLWLLLRLHLLRLLGHDVLKLRPERLDRRELVANLCCESDGGGQIFMSGEKRGHTAITASKDLFSLLMFARTCSKLCSHGNNLSQHLASFVGWNDSRIRIRSEV</sequence>
<reference evidence="1 2" key="1">
    <citation type="journal article" date="2024" name="Commun. Biol.">
        <title>Comparative genomic analysis of thermophilic fungi reveals convergent evolutionary adaptations and gene losses.</title>
        <authorList>
            <person name="Steindorff A.S."/>
            <person name="Aguilar-Pontes M.V."/>
            <person name="Robinson A.J."/>
            <person name="Andreopoulos B."/>
            <person name="LaButti K."/>
            <person name="Kuo A."/>
            <person name="Mondo S."/>
            <person name="Riley R."/>
            <person name="Otillar R."/>
            <person name="Haridas S."/>
            <person name="Lipzen A."/>
            <person name="Grimwood J."/>
            <person name="Schmutz J."/>
            <person name="Clum A."/>
            <person name="Reid I.D."/>
            <person name="Moisan M.C."/>
            <person name="Butler G."/>
            <person name="Nguyen T.T.M."/>
            <person name="Dewar K."/>
            <person name="Conant G."/>
            <person name="Drula E."/>
            <person name="Henrissat B."/>
            <person name="Hansel C."/>
            <person name="Singer S."/>
            <person name="Hutchinson M.I."/>
            <person name="de Vries R.P."/>
            <person name="Natvig D.O."/>
            <person name="Powell A.J."/>
            <person name="Tsang A."/>
            <person name="Grigoriev I.V."/>
        </authorList>
    </citation>
    <scope>NUCLEOTIDE SEQUENCE [LARGE SCALE GENOMIC DNA]</scope>
    <source>
        <strain evidence="1 2">CBS 620.91</strain>
    </source>
</reference>
<dbReference type="Proteomes" id="UP001583172">
    <property type="component" value="Unassembled WGS sequence"/>
</dbReference>